<evidence type="ECO:0000313" key="3">
    <source>
        <dbReference type="Proteomes" id="UP000184268"/>
    </source>
</evidence>
<dbReference type="AlphaFoldDB" id="A0A1M5XAQ6"/>
<dbReference type="Proteomes" id="UP000184268">
    <property type="component" value="Unassembled WGS sequence"/>
</dbReference>
<dbReference type="STRING" id="299255.SAMN02745129_3388"/>
<reference evidence="2 3" key="1">
    <citation type="submission" date="2016-11" db="EMBL/GenBank/DDBJ databases">
        <authorList>
            <person name="Jaros S."/>
            <person name="Januszkiewicz K."/>
            <person name="Wedrychowicz H."/>
        </authorList>
    </citation>
    <scope>NUCLEOTIDE SEQUENCE [LARGE SCALE GENOMIC DNA]</scope>
    <source>
        <strain evidence="2 3">DSM 16917</strain>
    </source>
</reference>
<dbReference type="RefSeq" id="WP_067661805.1">
    <property type="nucleotide sequence ID" value="NZ_FQXG01000005.1"/>
</dbReference>
<dbReference type="OrthoDB" id="195620at2"/>
<organism evidence="2 3">
    <name type="scientific">Ferrimonas marina</name>
    <dbReference type="NCBI Taxonomy" id="299255"/>
    <lineage>
        <taxon>Bacteria</taxon>
        <taxon>Pseudomonadati</taxon>
        <taxon>Pseudomonadota</taxon>
        <taxon>Gammaproteobacteria</taxon>
        <taxon>Alteromonadales</taxon>
        <taxon>Ferrimonadaceae</taxon>
        <taxon>Ferrimonas</taxon>
    </lineage>
</organism>
<protein>
    <recommendedName>
        <fullName evidence="4">DUF3016 domain-containing protein</fullName>
    </recommendedName>
</protein>
<gene>
    <name evidence="2" type="ORF">SAMN02745129_3388</name>
</gene>
<keyword evidence="3" id="KW-1185">Reference proteome</keyword>
<dbReference type="EMBL" id="FQXG01000005">
    <property type="protein sequence ID" value="SHH96866.1"/>
    <property type="molecule type" value="Genomic_DNA"/>
</dbReference>
<proteinExistence type="predicted"/>
<evidence type="ECO:0000313" key="2">
    <source>
        <dbReference type="EMBL" id="SHH96866.1"/>
    </source>
</evidence>
<feature type="chain" id="PRO_5009914913" description="DUF3016 domain-containing protein" evidence="1">
    <location>
        <begin position="19"/>
        <end position="176"/>
    </location>
</feature>
<evidence type="ECO:0008006" key="4">
    <source>
        <dbReference type="Google" id="ProtNLM"/>
    </source>
</evidence>
<accession>A0A1M5XAQ6</accession>
<name>A0A1M5XAQ6_9GAMM</name>
<dbReference type="Pfam" id="PF11454">
    <property type="entry name" value="DUF3016"/>
    <property type="match status" value="1"/>
</dbReference>
<evidence type="ECO:0000256" key="1">
    <source>
        <dbReference type="SAM" id="SignalP"/>
    </source>
</evidence>
<sequence>MKRLLWLAAALVSGNALAEEAPEWPTQDGAVTVIWQQPDDYTDVRTGTGIQSRYQNHVFATLGKHLQKQIEPMLTEGQTITFTVTDLDLAGDVRPSMGRTTSDIRIIKSVYPPRIAFNYEVKDPAGQVVTQGEENIRDMGFDSRPPSRYRNESLRYELRMLDDWVRKSLPDQLASN</sequence>
<feature type="signal peptide" evidence="1">
    <location>
        <begin position="1"/>
        <end position="18"/>
    </location>
</feature>
<dbReference type="InterPro" id="IPR021557">
    <property type="entry name" value="DUF3016"/>
</dbReference>
<keyword evidence="1" id="KW-0732">Signal</keyword>